<dbReference type="InterPro" id="IPR024761">
    <property type="entry name" value="TFIIIC_delta_N"/>
</dbReference>
<dbReference type="InterPro" id="IPR044230">
    <property type="entry name" value="GTF3C4"/>
</dbReference>
<dbReference type="Gramene" id="rna32313">
    <property type="protein sequence ID" value="RHN56854.1"/>
    <property type="gene ID" value="gene32313"/>
</dbReference>
<dbReference type="GO" id="GO:0006384">
    <property type="term" value="P:transcription initiation at RNA polymerase III promoter"/>
    <property type="evidence" value="ECO:0007669"/>
    <property type="project" value="InterPro"/>
</dbReference>
<dbReference type="GO" id="GO:0004402">
    <property type="term" value="F:histone acetyltransferase activity"/>
    <property type="evidence" value="ECO:0007669"/>
    <property type="project" value="InterPro"/>
</dbReference>
<dbReference type="PANTHER" id="PTHR15496:SF2">
    <property type="entry name" value="GENERAL TRANSCRIPTION FACTOR 3C POLYPEPTIDE 4"/>
    <property type="match status" value="1"/>
</dbReference>
<accession>A0A396HY38</accession>
<comment type="caution">
    <text evidence="2">The sequence shown here is derived from an EMBL/GenBank/DDBJ whole genome shotgun (WGS) entry which is preliminary data.</text>
</comment>
<name>A0A396HY38_MEDTR</name>
<reference evidence="2" key="1">
    <citation type="journal article" date="2018" name="Nat. Plants">
        <title>Whole-genome landscape of Medicago truncatula symbiotic genes.</title>
        <authorList>
            <person name="Pecrix Y."/>
            <person name="Gamas P."/>
            <person name="Carrere S."/>
        </authorList>
    </citation>
    <scope>NUCLEOTIDE SEQUENCE</scope>
    <source>
        <tissue evidence="2">Leaves</tissue>
    </source>
</reference>
<sequence>MPTSLYRDDKPVVRSISWSPLGMAANSGCLLAVCTSEGHVKVYRPPFCDFCAEWIEVVDITERMYEYFQLTEFQDTGIPSSDFSEVSYLIHPFFYCSSFIVLHVYDPFTLFPH</sequence>
<dbReference type="GO" id="GO:0000127">
    <property type="term" value="C:transcription factor TFIIIC complex"/>
    <property type="evidence" value="ECO:0007669"/>
    <property type="project" value="InterPro"/>
</dbReference>
<dbReference type="AlphaFoldDB" id="A0A396HY38"/>
<dbReference type="Proteomes" id="UP000265566">
    <property type="component" value="Chromosome 5"/>
</dbReference>
<dbReference type="EMBL" id="PSQE01000005">
    <property type="protein sequence ID" value="RHN56854.1"/>
    <property type="molecule type" value="Genomic_DNA"/>
</dbReference>
<dbReference type="PANTHER" id="PTHR15496">
    <property type="entry name" value="GENERAL TRANSCRIPTION FACTOR 3C POLYPEPTIDE 4 FAMILY"/>
    <property type="match status" value="1"/>
</dbReference>
<proteinExistence type="predicted"/>
<feature type="domain" description="Transcription factor IIIC 90kDa subunit N-terminal" evidence="1">
    <location>
        <begin position="10"/>
        <end position="72"/>
    </location>
</feature>
<evidence type="ECO:0000259" key="1">
    <source>
        <dbReference type="Pfam" id="PF12657"/>
    </source>
</evidence>
<protein>
    <submittedName>
        <fullName evidence="2">Putative transcription factor IIIC, 90kDa subunit</fullName>
    </submittedName>
</protein>
<evidence type="ECO:0000313" key="2">
    <source>
        <dbReference type="EMBL" id="RHN56854.1"/>
    </source>
</evidence>
<gene>
    <name evidence="2" type="ORF">MtrunA17_Chr5g0433971</name>
</gene>
<dbReference type="Pfam" id="PF12657">
    <property type="entry name" value="TFIIIC_delta"/>
    <property type="match status" value="1"/>
</dbReference>
<organism evidence="2">
    <name type="scientific">Medicago truncatula</name>
    <name type="common">Barrel medic</name>
    <name type="synonym">Medicago tribuloides</name>
    <dbReference type="NCBI Taxonomy" id="3880"/>
    <lineage>
        <taxon>Eukaryota</taxon>
        <taxon>Viridiplantae</taxon>
        <taxon>Streptophyta</taxon>
        <taxon>Embryophyta</taxon>
        <taxon>Tracheophyta</taxon>
        <taxon>Spermatophyta</taxon>
        <taxon>Magnoliopsida</taxon>
        <taxon>eudicotyledons</taxon>
        <taxon>Gunneridae</taxon>
        <taxon>Pentapetalae</taxon>
        <taxon>rosids</taxon>
        <taxon>fabids</taxon>
        <taxon>Fabales</taxon>
        <taxon>Fabaceae</taxon>
        <taxon>Papilionoideae</taxon>
        <taxon>50 kb inversion clade</taxon>
        <taxon>NPAAA clade</taxon>
        <taxon>Hologalegina</taxon>
        <taxon>IRL clade</taxon>
        <taxon>Trifolieae</taxon>
        <taxon>Medicago</taxon>
    </lineage>
</organism>